<dbReference type="Pfam" id="PF01363">
    <property type="entry name" value="FYVE"/>
    <property type="match status" value="1"/>
</dbReference>
<feature type="compositionally biased region" description="Acidic residues" evidence="6">
    <location>
        <begin position="320"/>
        <end position="332"/>
    </location>
</feature>
<evidence type="ECO:0000259" key="7">
    <source>
        <dbReference type="PROSITE" id="PS50178"/>
    </source>
</evidence>
<dbReference type="Gene3D" id="3.30.40.10">
    <property type="entry name" value="Zinc/RING finger domain, C3HC4 (zinc finger)"/>
    <property type="match status" value="1"/>
</dbReference>
<sequence length="434" mass="47863">MSCYGCGSGFGLFSKEHGCKQCGYAFCGKCLTKKTAIPKLKNEKHHVCNKCFNILTGKIKDSSQENTARFSPPEAYKKRVAALQERESQGNVLSHSKPAGKGQTKAQYKGLTQAERDIAERLDKLKEKPQKLEAAPKATEEEMKARLARLKGQDPSIMAAPTKPTFLAPDRRTQQAQIDDILDEIAAEVEIDSHMPDPVTQVESRLANLKGEGQSGASAGKSSAPGGQQNNLNSSLTESSQPFVQNIASPSGKSSAGKTDDDISVEEMHRLIAEASEEVEADANRALEGLQKDKEIMKKLQDYKGKTKEDINKDNAQGEDNGDSDSDNENEEEVAANLIKRLMEEQKLDEAAGRDNIDVDKIGVRRSLIKSNEERSEEDEDELPYCSICTEDATIRCHGCDKDLYCNQCWNKSHKDFQMEDHVTSKYVAPKGIT</sequence>
<evidence type="ECO:0000256" key="2">
    <source>
        <dbReference type="ARBA" id="ARBA00022771"/>
    </source>
</evidence>
<dbReference type="InterPro" id="IPR011011">
    <property type="entry name" value="Znf_FYVE_PHD"/>
</dbReference>
<dbReference type="GO" id="GO:0044878">
    <property type="term" value="P:mitotic cytokinesis checkpoint signaling"/>
    <property type="evidence" value="ECO:0007669"/>
    <property type="project" value="TreeGrafter"/>
</dbReference>
<feature type="domain" description="FYVE-type" evidence="7">
    <location>
        <begin position="1"/>
        <end position="56"/>
    </location>
</feature>
<evidence type="ECO:0000313" key="9">
    <source>
        <dbReference type="Proteomes" id="UP000242188"/>
    </source>
</evidence>
<dbReference type="CDD" id="cd15749">
    <property type="entry name" value="FYVE_ZFY19"/>
    <property type="match status" value="1"/>
</dbReference>
<proteinExistence type="predicted"/>
<feature type="region of interest" description="Disordered" evidence="6">
    <location>
        <begin position="211"/>
        <end position="261"/>
    </location>
</feature>
<dbReference type="SUPFAM" id="SSF57845">
    <property type="entry name" value="B-box zinc-binding domain"/>
    <property type="match status" value="1"/>
</dbReference>
<dbReference type="InterPro" id="IPR000306">
    <property type="entry name" value="Znf_FYVE"/>
</dbReference>
<protein>
    <submittedName>
        <fullName evidence="8">Zinc finger FYVE domain-containing protein 19</fullName>
    </submittedName>
</protein>
<evidence type="ECO:0000256" key="5">
    <source>
        <dbReference type="SAM" id="Coils"/>
    </source>
</evidence>
<feature type="region of interest" description="Disordered" evidence="6">
    <location>
        <begin position="86"/>
        <end position="107"/>
    </location>
</feature>
<keyword evidence="1" id="KW-0479">Metal-binding</keyword>
<organism evidence="8 9">
    <name type="scientific">Mizuhopecten yessoensis</name>
    <name type="common">Japanese scallop</name>
    <name type="synonym">Patinopecten yessoensis</name>
    <dbReference type="NCBI Taxonomy" id="6573"/>
    <lineage>
        <taxon>Eukaryota</taxon>
        <taxon>Metazoa</taxon>
        <taxon>Spiralia</taxon>
        <taxon>Lophotrochozoa</taxon>
        <taxon>Mollusca</taxon>
        <taxon>Bivalvia</taxon>
        <taxon>Autobranchia</taxon>
        <taxon>Pteriomorphia</taxon>
        <taxon>Pectinida</taxon>
        <taxon>Pectinoidea</taxon>
        <taxon>Pectinidae</taxon>
        <taxon>Mizuhopecten</taxon>
    </lineage>
</organism>
<dbReference type="GO" id="GO:0032266">
    <property type="term" value="F:phosphatidylinositol-3-phosphate binding"/>
    <property type="evidence" value="ECO:0007669"/>
    <property type="project" value="TreeGrafter"/>
</dbReference>
<dbReference type="STRING" id="6573.A0A210QEP2"/>
<dbReference type="SUPFAM" id="SSF57903">
    <property type="entry name" value="FYVE/PHD zinc finger"/>
    <property type="match status" value="1"/>
</dbReference>
<accession>A0A210QEP2</accession>
<dbReference type="Proteomes" id="UP000242188">
    <property type="component" value="Unassembled WGS sequence"/>
</dbReference>
<dbReference type="CDD" id="cd19817">
    <property type="entry name" value="Bbox1_ANCHR-like"/>
    <property type="match status" value="1"/>
</dbReference>
<dbReference type="EMBL" id="NEDP02003995">
    <property type="protein sequence ID" value="OWF47222.1"/>
    <property type="molecule type" value="Genomic_DNA"/>
</dbReference>
<gene>
    <name evidence="8" type="ORF">KP79_PYT10647</name>
</gene>
<name>A0A210QEP2_MIZYE</name>
<evidence type="ECO:0000256" key="1">
    <source>
        <dbReference type="ARBA" id="ARBA00022723"/>
    </source>
</evidence>
<dbReference type="SMART" id="SM00064">
    <property type="entry name" value="FYVE"/>
    <property type="match status" value="1"/>
</dbReference>
<keyword evidence="2 4" id="KW-0863">Zinc-finger</keyword>
<dbReference type="GO" id="GO:0008270">
    <property type="term" value="F:zinc ion binding"/>
    <property type="evidence" value="ECO:0007669"/>
    <property type="project" value="UniProtKB-KW"/>
</dbReference>
<dbReference type="GO" id="GO:0032154">
    <property type="term" value="C:cleavage furrow"/>
    <property type="evidence" value="ECO:0007669"/>
    <property type="project" value="TreeGrafter"/>
</dbReference>
<dbReference type="InterPro" id="IPR044553">
    <property type="entry name" value="Bbox1_ANCHR"/>
</dbReference>
<evidence type="ECO:0000256" key="3">
    <source>
        <dbReference type="ARBA" id="ARBA00022833"/>
    </source>
</evidence>
<evidence type="ECO:0000313" key="8">
    <source>
        <dbReference type="EMBL" id="OWF47222.1"/>
    </source>
</evidence>
<dbReference type="InterPro" id="IPR017455">
    <property type="entry name" value="Znf_FYVE-rel"/>
</dbReference>
<feature type="coiled-coil region" evidence="5">
    <location>
        <begin position="265"/>
        <end position="293"/>
    </location>
</feature>
<evidence type="ECO:0000256" key="4">
    <source>
        <dbReference type="PROSITE-ProRule" id="PRU00091"/>
    </source>
</evidence>
<evidence type="ECO:0000256" key="6">
    <source>
        <dbReference type="SAM" id="MobiDB-lite"/>
    </source>
</evidence>
<dbReference type="GO" id="GO:0030496">
    <property type="term" value="C:midbody"/>
    <property type="evidence" value="ECO:0007669"/>
    <property type="project" value="TreeGrafter"/>
</dbReference>
<reference evidence="8 9" key="1">
    <citation type="journal article" date="2017" name="Nat. Ecol. Evol.">
        <title>Scallop genome provides insights into evolution of bilaterian karyotype and development.</title>
        <authorList>
            <person name="Wang S."/>
            <person name="Zhang J."/>
            <person name="Jiao W."/>
            <person name="Li J."/>
            <person name="Xun X."/>
            <person name="Sun Y."/>
            <person name="Guo X."/>
            <person name="Huan P."/>
            <person name="Dong B."/>
            <person name="Zhang L."/>
            <person name="Hu X."/>
            <person name="Sun X."/>
            <person name="Wang J."/>
            <person name="Zhao C."/>
            <person name="Wang Y."/>
            <person name="Wang D."/>
            <person name="Huang X."/>
            <person name="Wang R."/>
            <person name="Lv J."/>
            <person name="Li Y."/>
            <person name="Zhang Z."/>
            <person name="Liu B."/>
            <person name="Lu W."/>
            <person name="Hui Y."/>
            <person name="Liang J."/>
            <person name="Zhou Z."/>
            <person name="Hou R."/>
            <person name="Li X."/>
            <person name="Liu Y."/>
            <person name="Li H."/>
            <person name="Ning X."/>
            <person name="Lin Y."/>
            <person name="Zhao L."/>
            <person name="Xing Q."/>
            <person name="Dou J."/>
            <person name="Li Y."/>
            <person name="Mao J."/>
            <person name="Guo H."/>
            <person name="Dou H."/>
            <person name="Li T."/>
            <person name="Mu C."/>
            <person name="Jiang W."/>
            <person name="Fu Q."/>
            <person name="Fu X."/>
            <person name="Miao Y."/>
            <person name="Liu J."/>
            <person name="Yu Q."/>
            <person name="Li R."/>
            <person name="Liao H."/>
            <person name="Li X."/>
            <person name="Kong Y."/>
            <person name="Jiang Z."/>
            <person name="Chourrout D."/>
            <person name="Li R."/>
            <person name="Bao Z."/>
        </authorList>
    </citation>
    <scope>NUCLEOTIDE SEQUENCE [LARGE SCALE GENOMIC DNA]</scope>
    <source>
        <strain evidence="8 9">PY_sf001</strain>
    </source>
</reference>
<keyword evidence="9" id="KW-1185">Reference proteome</keyword>
<keyword evidence="3" id="KW-0862">Zinc</keyword>
<feature type="compositionally biased region" description="Polar residues" evidence="6">
    <location>
        <begin position="230"/>
        <end position="257"/>
    </location>
</feature>
<dbReference type="PANTHER" id="PTHR46603:SF1">
    <property type="entry name" value="ABSCISSION_NOCUT CHECKPOINT REGULATOR"/>
    <property type="match status" value="1"/>
</dbReference>
<dbReference type="OrthoDB" id="5407799at2759"/>
<dbReference type="PANTHER" id="PTHR46603">
    <property type="entry name" value="ABSCISSION/NOCUT CHECKPOINT REGULATOR"/>
    <property type="match status" value="1"/>
</dbReference>
<dbReference type="GO" id="GO:0009838">
    <property type="term" value="P:abscission"/>
    <property type="evidence" value="ECO:0007669"/>
    <property type="project" value="TreeGrafter"/>
</dbReference>
<keyword evidence="5" id="KW-0175">Coiled coil</keyword>
<comment type="caution">
    <text evidence="8">The sequence shown here is derived from an EMBL/GenBank/DDBJ whole genome shotgun (WGS) entry which is preliminary data.</text>
</comment>
<dbReference type="GO" id="GO:0005813">
    <property type="term" value="C:centrosome"/>
    <property type="evidence" value="ECO:0007669"/>
    <property type="project" value="TreeGrafter"/>
</dbReference>
<dbReference type="Pfam" id="PF22586">
    <property type="entry name" value="ANCHR-like_BBOX"/>
    <property type="match status" value="1"/>
</dbReference>
<dbReference type="AlphaFoldDB" id="A0A210QEP2"/>
<feature type="region of interest" description="Disordered" evidence="6">
    <location>
        <begin position="307"/>
        <end position="332"/>
    </location>
</feature>
<dbReference type="InterPro" id="IPR013083">
    <property type="entry name" value="Znf_RING/FYVE/PHD"/>
</dbReference>
<feature type="compositionally biased region" description="Low complexity" evidence="6">
    <location>
        <begin position="211"/>
        <end position="229"/>
    </location>
</feature>
<dbReference type="PROSITE" id="PS50178">
    <property type="entry name" value="ZF_FYVE"/>
    <property type="match status" value="1"/>
</dbReference>